<dbReference type="GO" id="GO:0016758">
    <property type="term" value="F:hexosyltransferase activity"/>
    <property type="evidence" value="ECO:0007669"/>
    <property type="project" value="UniProtKB-ARBA"/>
</dbReference>
<keyword evidence="1" id="KW-0812">Transmembrane</keyword>
<dbReference type="KEGG" id="ngg:RG540_PA05300"/>
<dbReference type="EMBL" id="HG938354">
    <property type="protein sequence ID" value="CDN51208.1"/>
    <property type="molecule type" value="Genomic_DNA"/>
</dbReference>
<feature type="transmembrane region" description="Helical" evidence="1">
    <location>
        <begin position="238"/>
        <end position="259"/>
    </location>
</feature>
<name>A0A068SYD9_NEOGA</name>
<keyword evidence="3" id="KW-0614">Plasmid</keyword>
<dbReference type="PANTHER" id="PTHR22916">
    <property type="entry name" value="GLYCOSYLTRANSFERASE"/>
    <property type="match status" value="1"/>
</dbReference>
<dbReference type="Proteomes" id="UP000028181">
    <property type="component" value="Plasmid pHAMBI540a"/>
</dbReference>
<proteinExistence type="predicted"/>
<dbReference type="Gene3D" id="3.90.550.10">
    <property type="entry name" value="Spore Coat Polysaccharide Biosynthesis Protein SpsA, Chain A"/>
    <property type="match status" value="1"/>
</dbReference>
<dbReference type="CDD" id="cd00761">
    <property type="entry name" value="Glyco_tranf_GTA_type"/>
    <property type="match status" value="1"/>
</dbReference>
<reference evidence="4" key="1">
    <citation type="journal article" date="2014" name="BMC Genomics">
        <title>Genome sequencing of two Neorhizobium galegae strains reveals a noeT gene responsible for the unusual acetylation of the nodulation factors.</title>
        <authorList>
            <person name="Osterman J."/>
            <person name="Marsh J."/>
            <person name="Laine P.K."/>
            <person name="Zeng Z."/>
            <person name="Alatalo E."/>
            <person name="Sullivan J.T."/>
            <person name="Young J.P."/>
            <person name="Thomas-Oates J."/>
            <person name="Paulin L."/>
            <person name="Lindstrom K."/>
        </authorList>
    </citation>
    <scope>NUCLEOTIDE SEQUENCE [LARGE SCALE GENOMIC DNA]</scope>
    <source>
        <strain evidence="4">HAMBI 540</strain>
    </source>
</reference>
<evidence type="ECO:0000259" key="2">
    <source>
        <dbReference type="Pfam" id="PF00535"/>
    </source>
</evidence>
<dbReference type="AlphaFoldDB" id="A0A068SYD9"/>
<keyword evidence="1" id="KW-1133">Transmembrane helix</keyword>
<keyword evidence="4" id="KW-1185">Reference proteome</keyword>
<dbReference type="Pfam" id="PF00535">
    <property type="entry name" value="Glycos_transf_2"/>
    <property type="match status" value="1"/>
</dbReference>
<accession>A0A068SYD9</accession>
<dbReference type="SUPFAM" id="SSF53448">
    <property type="entry name" value="Nucleotide-diphospho-sugar transferases"/>
    <property type="match status" value="1"/>
</dbReference>
<keyword evidence="3" id="KW-0808">Transferase</keyword>
<evidence type="ECO:0000256" key="1">
    <source>
        <dbReference type="SAM" id="Phobius"/>
    </source>
</evidence>
<gene>
    <name evidence="3" type="ORF">RG540_PA05300</name>
</gene>
<dbReference type="eggNOG" id="COG1216">
    <property type="taxonomic scope" value="Bacteria"/>
</dbReference>
<dbReference type="InterPro" id="IPR001173">
    <property type="entry name" value="Glyco_trans_2-like"/>
</dbReference>
<dbReference type="RefSeq" id="WP_051909752.1">
    <property type="nucleotide sequence ID" value="NZ_HG938354.1"/>
</dbReference>
<evidence type="ECO:0000313" key="4">
    <source>
        <dbReference type="Proteomes" id="UP000028181"/>
    </source>
</evidence>
<dbReference type="InterPro" id="IPR029044">
    <property type="entry name" value="Nucleotide-diphossugar_trans"/>
</dbReference>
<evidence type="ECO:0000313" key="3">
    <source>
        <dbReference type="EMBL" id="CDN51208.1"/>
    </source>
</evidence>
<organism evidence="3 4">
    <name type="scientific">Neorhizobium galegae bv. orientalis str. HAMBI 540</name>
    <dbReference type="NCBI Taxonomy" id="1028800"/>
    <lineage>
        <taxon>Bacteria</taxon>
        <taxon>Pseudomonadati</taxon>
        <taxon>Pseudomonadota</taxon>
        <taxon>Alphaproteobacteria</taxon>
        <taxon>Hyphomicrobiales</taxon>
        <taxon>Rhizobiaceae</taxon>
        <taxon>Rhizobium/Agrobacterium group</taxon>
        <taxon>Neorhizobium</taxon>
    </lineage>
</organism>
<dbReference type="GeneID" id="25391840"/>
<geneLocation type="plasmid" evidence="4">
    <name>II</name>
</geneLocation>
<dbReference type="OrthoDB" id="9794124at2"/>
<dbReference type="PANTHER" id="PTHR22916:SF56">
    <property type="entry name" value="GLYCOSYL TRANSFERASE"/>
    <property type="match status" value="1"/>
</dbReference>
<dbReference type="HOGENOM" id="CLU_993322_0_0_5"/>
<sequence>MPEISIGLPVYNGGQHLRLAIDLILKQSFSDFELIISDNASTDDTEQICREFASRDNRVKYFRQSENIGVANNFRFVFEQATAPLFKWMAHDDWIDADWLSVLVPVAKAKHAIIFGHLQMVTHDGQNMAHQANGRKMQYNGPAWWRRLAFAIEPANLGKANVIYGIFPRDAITQESLRTFSTYGAPGDVMMLTECLGRLPIVFGGPSRLFKRSPAPRPPGVMKERRASIFERTMLRQFLSIGPISFRIGYLLLYPLAIGRMKYGRKLRRLRAHLIGSSLT</sequence>
<keyword evidence="1" id="KW-0472">Membrane</keyword>
<feature type="domain" description="Glycosyltransferase 2-like" evidence="2">
    <location>
        <begin position="5"/>
        <end position="139"/>
    </location>
</feature>
<protein>
    <submittedName>
        <fullName evidence="3">Putative glycosly transferase</fullName>
    </submittedName>
</protein>